<accession>Q21I79</accession>
<proteinExistence type="predicted"/>
<dbReference type="AlphaFoldDB" id="Q21I79"/>
<feature type="coiled-coil region" evidence="1">
    <location>
        <begin position="232"/>
        <end position="259"/>
    </location>
</feature>
<evidence type="ECO:0000313" key="4">
    <source>
        <dbReference type="Proteomes" id="UP000001947"/>
    </source>
</evidence>
<dbReference type="HOGENOM" id="CLU_801394_0_0_6"/>
<dbReference type="EMBL" id="CP000282">
    <property type="protein sequence ID" value="ABD81600.1"/>
    <property type="molecule type" value="Genomic_DNA"/>
</dbReference>
<sequence length="346" mass="38774">MQIKELLSLSYWIDENVKKLQVVQKYQQLHKAMQQNVNARNNQPMQPFETQKDALIDAIEKISLSGLTNEQERMLSKLEISHYIGSEGVTNLEDLLFRNSLDIATATAEVNSIHGKLTQAIQKSDQLKSNLASLIDVDDEDSDEDEQVVMRVHFQNDVSLNNLTDFKKMGNTWWEIGRGIAMAHGYAPEDVKVVGAQKGSIIIELAVIAAIATTTSTIILSALKVADRVLTIRKKAEEIKALKLGNQKLEAELSKEADKEKKEGLESITKEISVNLNINQNGDGEKFKVLEKSVKNLIEFVEKGGEVDFYSPESSEDNQDVEQMKVNFAEIKKLEKRVLAIESKSS</sequence>
<dbReference type="RefSeq" id="WP_011468818.1">
    <property type="nucleotide sequence ID" value="NC_007912.1"/>
</dbReference>
<dbReference type="eggNOG" id="ENOG5032V9R">
    <property type="taxonomic scope" value="Bacteria"/>
</dbReference>
<keyword evidence="4" id="KW-1185">Reference proteome</keyword>
<keyword evidence="2" id="KW-1133">Transmembrane helix</keyword>
<gene>
    <name evidence="3" type="ordered locus">Sde_2340</name>
</gene>
<feature type="transmembrane region" description="Helical" evidence="2">
    <location>
        <begin position="201"/>
        <end position="223"/>
    </location>
</feature>
<keyword evidence="2" id="KW-0812">Transmembrane</keyword>
<dbReference type="OrthoDB" id="7057670at2"/>
<evidence type="ECO:0000256" key="2">
    <source>
        <dbReference type="SAM" id="Phobius"/>
    </source>
</evidence>
<reference evidence="3 4" key="1">
    <citation type="journal article" date="2008" name="PLoS Genet.">
        <title>Complete genome sequence of the complex carbohydrate-degrading marine bacterium, Saccharophagus degradans strain 2-40 T.</title>
        <authorList>
            <person name="Weiner R.M."/>
            <person name="Taylor L.E.II."/>
            <person name="Henrissat B."/>
            <person name="Hauser L."/>
            <person name="Land M."/>
            <person name="Coutinho P.M."/>
            <person name="Rancurel C."/>
            <person name="Saunders E.H."/>
            <person name="Longmire A.G."/>
            <person name="Zhang H."/>
            <person name="Bayer E.A."/>
            <person name="Gilbert H.J."/>
            <person name="Larimer F."/>
            <person name="Zhulin I.B."/>
            <person name="Ekborg N.A."/>
            <person name="Lamed R."/>
            <person name="Richardson P.M."/>
            <person name="Borovok I."/>
            <person name="Hutcheson S."/>
        </authorList>
    </citation>
    <scope>NUCLEOTIDE SEQUENCE [LARGE SCALE GENOMIC DNA]</scope>
    <source>
        <strain evidence="4">2-40 / ATCC 43961 / DSM 17024</strain>
    </source>
</reference>
<protein>
    <submittedName>
        <fullName evidence="3">Uncharacterized protein</fullName>
    </submittedName>
</protein>
<evidence type="ECO:0000256" key="1">
    <source>
        <dbReference type="SAM" id="Coils"/>
    </source>
</evidence>
<dbReference type="GeneID" id="98614002"/>
<dbReference type="KEGG" id="sde:Sde_2340"/>
<evidence type="ECO:0000313" key="3">
    <source>
        <dbReference type="EMBL" id="ABD81600.1"/>
    </source>
</evidence>
<dbReference type="Proteomes" id="UP000001947">
    <property type="component" value="Chromosome"/>
</dbReference>
<organism evidence="3 4">
    <name type="scientific">Saccharophagus degradans (strain 2-40 / ATCC 43961 / DSM 17024)</name>
    <dbReference type="NCBI Taxonomy" id="203122"/>
    <lineage>
        <taxon>Bacteria</taxon>
        <taxon>Pseudomonadati</taxon>
        <taxon>Pseudomonadota</taxon>
        <taxon>Gammaproteobacteria</taxon>
        <taxon>Cellvibrionales</taxon>
        <taxon>Cellvibrionaceae</taxon>
        <taxon>Saccharophagus</taxon>
    </lineage>
</organism>
<keyword evidence="1" id="KW-0175">Coiled coil</keyword>
<keyword evidence="2" id="KW-0472">Membrane</keyword>
<name>Q21I79_SACD2</name>